<dbReference type="OrthoDB" id="9806902at2"/>
<accession>A0A1P8KMU1</accession>
<feature type="domain" description="Serine aminopeptidase S33" evidence="2">
    <location>
        <begin position="29"/>
        <end position="260"/>
    </location>
</feature>
<dbReference type="CDD" id="cd02440">
    <property type="entry name" value="AdoMet_MTases"/>
    <property type="match status" value="1"/>
</dbReference>
<dbReference type="Gene3D" id="3.40.50.150">
    <property type="entry name" value="Vaccinia Virus protein VP39"/>
    <property type="match status" value="1"/>
</dbReference>
<evidence type="ECO:0000256" key="1">
    <source>
        <dbReference type="SAM" id="Coils"/>
    </source>
</evidence>
<dbReference type="InterPro" id="IPR051044">
    <property type="entry name" value="MAG_DAG_Lipase"/>
</dbReference>
<dbReference type="Gene3D" id="3.40.50.1820">
    <property type="entry name" value="alpha/beta hydrolase"/>
    <property type="match status" value="1"/>
</dbReference>
<evidence type="ECO:0000313" key="5">
    <source>
        <dbReference type="Proteomes" id="UP000186074"/>
    </source>
</evidence>
<dbReference type="InterPro" id="IPR022742">
    <property type="entry name" value="Hydrolase_4"/>
</dbReference>
<dbReference type="SUPFAM" id="SSF53474">
    <property type="entry name" value="alpha/beta-Hydrolases"/>
    <property type="match status" value="1"/>
</dbReference>
<dbReference type="SUPFAM" id="SSF53335">
    <property type="entry name" value="S-adenosyl-L-methionine-dependent methyltransferases"/>
    <property type="match status" value="1"/>
</dbReference>
<dbReference type="KEGG" id="alp:LPB137_08440"/>
<dbReference type="EMBL" id="CP019070">
    <property type="protein sequence ID" value="APW65882.1"/>
    <property type="molecule type" value="Genomic_DNA"/>
</dbReference>
<evidence type="ECO:0000313" key="4">
    <source>
        <dbReference type="EMBL" id="APW65882.1"/>
    </source>
</evidence>
<feature type="domain" description="Methyltransferase" evidence="3">
    <location>
        <begin position="272"/>
        <end position="568"/>
    </location>
</feature>
<reference evidence="4 5" key="1">
    <citation type="submission" date="2017-01" db="EMBL/GenBank/DDBJ databases">
        <title>Genome sequencing of Arcobacter sp. LPB0137.</title>
        <authorList>
            <person name="Lee G.-W."/>
            <person name="Yi H."/>
        </authorList>
    </citation>
    <scope>NUCLEOTIDE SEQUENCE [LARGE SCALE GENOMIC DNA]</scope>
    <source>
        <strain evidence="4 5">LPB0137</strain>
    </source>
</reference>
<dbReference type="RefSeq" id="WP_076087006.1">
    <property type="nucleotide sequence ID" value="NZ_CP019070.1"/>
</dbReference>
<dbReference type="GO" id="GO:0008168">
    <property type="term" value="F:methyltransferase activity"/>
    <property type="evidence" value="ECO:0007669"/>
    <property type="project" value="UniProtKB-KW"/>
</dbReference>
<dbReference type="Pfam" id="PF12146">
    <property type="entry name" value="Hydrolase_4"/>
    <property type="match status" value="1"/>
</dbReference>
<evidence type="ECO:0000259" key="3">
    <source>
        <dbReference type="Pfam" id="PF12147"/>
    </source>
</evidence>
<dbReference type="Pfam" id="PF12147">
    <property type="entry name" value="Methyltransf_20"/>
    <property type="match status" value="1"/>
</dbReference>
<name>A0A1P8KMU1_9BACT</name>
<sequence>MEENINTFKSFDKQKLFFRKWENINTWNKKVLIVLHRGHEHSKRLEEFAKTKAFENYKIYSYDNRGHGKTKVDATYEFMNLVRDLNSFVNFVCKEEKIKQEDIFVIANSVAGVVASTWIHDYAPKIAGVALVAPAFEIKLYFPFAKEFLDLAIKIKPDLNIKSYVKSKFLTHDKNEQKIYDEDKLITPNIPAKQLTTLLDTAKRVVKDATLISTPTLVLSASKDYVVNSSIQGDFYAKLSSKIKKFVKLDGFFHGVLYEDKKDLAIEEIVDFIELCFKSEKENYLNEKIKITQDEIDKIVYGSQSLCEKTSYFTQRFMLNNLGFMSDGMKKGLKYGFDSGVTLDYIYANKPSGKTKLGEMIDKNYLNSIGWKGIRQRKVNMISTLEEKIEALNKENKKVKILDIAGGPARYLIEICKKYPNIQVLVQDYQEQNINEGKQLVKEFGIGNIAYKQADAFDKNTYSKDIFEPNIVVVSGVFELFPSNDLIKNAIEGITAVIEDKGYLVYTGQPWHPQLAQIANVLGNHRDKQWIMRRRSQYELDLLFNEYNFEKENMKIDDWGIFTVSSAKFKKAND</sequence>
<keyword evidence="4" id="KW-0808">Transferase</keyword>
<keyword evidence="5" id="KW-1185">Reference proteome</keyword>
<dbReference type="PANTHER" id="PTHR11614">
    <property type="entry name" value="PHOSPHOLIPASE-RELATED"/>
    <property type="match status" value="1"/>
</dbReference>
<dbReference type="InterPro" id="IPR029063">
    <property type="entry name" value="SAM-dependent_MTases_sf"/>
</dbReference>
<dbReference type="AlphaFoldDB" id="A0A1P8KMU1"/>
<dbReference type="InterPro" id="IPR029058">
    <property type="entry name" value="AB_hydrolase_fold"/>
</dbReference>
<dbReference type="GO" id="GO:0032259">
    <property type="term" value="P:methylation"/>
    <property type="evidence" value="ECO:0007669"/>
    <property type="project" value="UniProtKB-KW"/>
</dbReference>
<dbReference type="InterPro" id="IPR022744">
    <property type="entry name" value="MeTrfase_dom_put"/>
</dbReference>
<keyword evidence="4" id="KW-0489">Methyltransferase</keyword>
<dbReference type="STRING" id="1850254.LPB137_08440"/>
<dbReference type="Proteomes" id="UP000186074">
    <property type="component" value="Chromosome"/>
</dbReference>
<feature type="coiled-coil region" evidence="1">
    <location>
        <begin position="375"/>
        <end position="402"/>
    </location>
</feature>
<keyword evidence="1" id="KW-0175">Coiled coil</keyword>
<protein>
    <submittedName>
        <fullName evidence="4">Methyltransferase</fullName>
    </submittedName>
</protein>
<proteinExistence type="predicted"/>
<evidence type="ECO:0000259" key="2">
    <source>
        <dbReference type="Pfam" id="PF12146"/>
    </source>
</evidence>
<organism evidence="4 5">
    <name type="scientific">Poseidonibacter parvus</name>
    <dbReference type="NCBI Taxonomy" id="1850254"/>
    <lineage>
        <taxon>Bacteria</taxon>
        <taxon>Pseudomonadati</taxon>
        <taxon>Campylobacterota</taxon>
        <taxon>Epsilonproteobacteria</taxon>
        <taxon>Campylobacterales</taxon>
        <taxon>Arcobacteraceae</taxon>
        <taxon>Poseidonibacter</taxon>
    </lineage>
</organism>
<gene>
    <name evidence="4" type="ORF">LPB137_08440</name>
</gene>